<evidence type="ECO:0000259" key="2">
    <source>
        <dbReference type="Pfam" id="PF13439"/>
    </source>
</evidence>
<protein>
    <submittedName>
        <fullName evidence="3">Glycosyltransferase family 4 protein</fullName>
    </submittedName>
</protein>
<dbReference type="InterPro" id="IPR001296">
    <property type="entry name" value="Glyco_trans_1"/>
</dbReference>
<feature type="domain" description="Glycosyltransferase subfamily 4-like N-terminal" evidence="2">
    <location>
        <begin position="58"/>
        <end position="170"/>
    </location>
</feature>
<dbReference type="CDD" id="cd03822">
    <property type="entry name" value="GT4_mannosyltransferase-like"/>
    <property type="match status" value="1"/>
</dbReference>
<keyword evidence="4" id="KW-1185">Reference proteome</keyword>
<comment type="caution">
    <text evidence="3">The sequence shown here is derived from an EMBL/GenBank/DDBJ whole genome shotgun (WGS) entry which is preliminary data.</text>
</comment>
<dbReference type="Proteomes" id="UP000642910">
    <property type="component" value="Unassembled WGS sequence"/>
</dbReference>
<evidence type="ECO:0000313" key="3">
    <source>
        <dbReference type="EMBL" id="MBF8378562.1"/>
    </source>
</evidence>
<reference evidence="3 4" key="1">
    <citation type="submission" date="2020-11" db="EMBL/GenBank/DDBJ databases">
        <title>Genomic insight of Alicyclobacillus mali FL 18 reveals a new arsenic-resistant strain, with potential in environmental biotechnology.</title>
        <authorList>
            <person name="Fiorentino G."/>
            <person name="Gallo G."/>
            <person name="Aulitto M."/>
        </authorList>
    </citation>
    <scope>NUCLEOTIDE SEQUENCE [LARGE SCALE GENOMIC DNA]</scope>
    <source>
        <strain evidence="3 4">FL 18</strain>
    </source>
</reference>
<gene>
    <name evidence="3" type="ORF">IW967_11925</name>
</gene>
<dbReference type="PANTHER" id="PTHR12526">
    <property type="entry name" value="GLYCOSYLTRANSFERASE"/>
    <property type="match status" value="1"/>
</dbReference>
<dbReference type="EMBL" id="JADPKZ010000046">
    <property type="protein sequence ID" value="MBF8378562.1"/>
    <property type="molecule type" value="Genomic_DNA"/>
</dbReference>
<accession>A0ABS0F5K7</accession>
<feature type="domain" description="Glycosyl transferase family 1" evidence="1">
    <location>
        <begin position="179"/>
        <end position="354"/>
    </location>
</feature>
<dbReference type="Pfam" id="PF00534">
    <property type="entry name" value="Glycos_transf_1"/>
    <property type="match status" value="1"/>
</dbReference>
<dbReference type="PANTHER" id="PTHR12526:SF572">
    <property type="entry name" value="BLL5144 PROTEIN"/>
    <property type="match status" value="1"/>
</dbReference>
<dbReference type="InterPro" id="IPR028098">
    <property type="entry name" value="Glyco_trans_4-like_N"/>
</dbReference>
<sequence length="397" mass="44983">MTLEIGYVSTYVPRKCGLATYTHHLRQSVRRAAGSSAADQVIAMLAPDEDVKDYNRSYWFLRRDERRDYARIARRVNESRIGVVSLQHEFGIFGGEAGAYILDFIDALDKPLVTTFHTVFQKPMSPYREVQKEIAERSDGIVVMNRQAIDYLVDAFGISPTKIHYLPHGTPVRPVTPRADLRKQFGWQDRAVIVTFGLLGPSKGIEFMLDAMPDIVREVPNALYVIAGQTHPEIVKREGEAYRETLMQRVHELHLDDHVLMLNQYMSESDIVNLITAADLYVTPYPNMEQITSGTLAYAVGIGQVVLTTPYAYARDLLKDVPELLVPHGDKRRWADRAVEILNNPDARAKYAERISAIGADMTWPRVGERHWQLFQDVALRARHRASGVKGFAVIAH</sequence>
<dbReference type="Pfam" id="PF13439">
    <property type="entry name" value="Glyco_transf_4"/>
    <property type="match status" value="1"/>
</dbReference>
<evidence type="ECO:0000313" key="4">
    <source>
        <dbReference type="Proteomes" id="UP000642910"/>
    </source>
</evidence>
<dbReference type="SUPFAM" id="SSF53756">
    <property type="entry name" value="UDP-Glycosyltransferase/glycogen phosphorylase"/>
    <property type="match status" value="1"/>
</dbReference>
<evidence type="ECO:0000259" key="1">
    <source>
        <dbReference type="Pfam" id="PF00534"/>
    </source>
</evidence>
<proteinExistence type="predicted"/>
<dbReference type="RefSeq" id="WP_195868023.1">
    <property type="nucleotide sequence ID" value="NZ_JADPKZ010000046.1"/>
</dbReference>
<dbReference type="Gene3D" id="3.40.50.2000">
    <property type="entry name" value="Glycogen Phosphorylase B"/>
    <property type="match status" value="2"/>
</dbReference>
<organism evidence="3 4">
    <name type="scientific">Alicyclobacillus mali</name>
    <name type="common">ex Roth et al. 2021</name>
    <dbReference type="NCBI Taxonomy" id="1123961"/>
    <lineage>
        <taxon>Bacteria</taxon>
        <taxon>Bacillati</taxon>
        <taxon>Bacillota</taxon>
        <taxon>Bacilli</taxon>
        <taxon>Bacillales</taxon>
        <taxon>Alicyclobacillaceae</taxon>
        <taxon>Alicyclobacillus</taxon>
    </lineage>
</organism>
<name>A0ABS0F5K7_9BACL</name>